<feature type="region of interest" description="Disordered" evidence="1">
    <location>
        <begin position="22"/>
        <end position="78"/>
    </location>
</feature>
<organism evidence="2 3">
    <name type="scientific">Lentinus tigrinus ALCF2SS1-6</name>
    <dbReference type="NCBI Taxonomy" id="1328759"/>
    <lineage>
        <taxon>Eukaryota</taxon>
        <taxon>Fungi</taxon>
        <taxon>Dikarya</taxon>
        <taxon>Basidiomycota</taxon>
        <taxon>Agaricomycotina</taxon>
        <taxon>Agaricomycetes</taxon>
        <taxon>Polyporales</taxon>
        <taxon>Polyporaceae</taxon>
        <taxon>Lentinus</taxon>
    </lineage>
</organism>
<gene>
    <name evidence="2" type="ORF">L227DRAFT_572885</name>
</gene>
<sequence length="175" mass="19177">MPRVRLSTARCECLAMTSPATTAGVQAQPSPALPRAPHAHPRECSCDGRTQSHRPLLPYSAPAPTGPTAHVPRSRRPQLPKMEADIDWTGTHLHSRSLFTLRLLRGLVSMNILQSSIVFDALRPFLSLQNLPHKSSRQHRPIADSPFHTPSALTAQIMPGQLSCTTTHRHGDPSN</sequence>
<name>A0A5C2SGX9_9APHY</name>
<accession>A0A5C2SGX9</accession>
<keyword evidence="3" id="KW-1185">Reference proteome</keyword>
<reference evidence="2" key="1">
    <citation type="journal article" date="2018" name="Genome Biol. Evol.">
        <title>Genomics and development of Lentinus tigrinus, a white-rot wood-decaying mushroom with dimorphic fruiting bodies.</title>
        <authorList>
            <person name="Wu B."/>
            <person name="Xu Z."/>
            <person name="Knudson A."/>
            <person name="Carlson A."/>
            <person name="Chen N."/>
            <person name="Kovaka S."/>
            <person name="LaButti K."/>
            <person name="Lipzen A."/>
            <person name="Pennachio C."/>
            <person name="Riley R."/>
            <person name="Schakwitz W."/>
            <person name="Umezawa K."/>
            <person name="Ohm R.A."/>
            <person name="Grigoriev I.V."/>
            <person name="Nagy L.G."/>
            <person name="Gibbons J."/>
            <person name="Hibbett D."/>
        </authorList>
    </citation>
    <scope>NUCLEOTIDE SEQUENCE [LARGE SCALE GENOMIC DNA]</scope>
    <source>
        <strain evidence="2">ALCF2SS1-6</strain>
    </source>
</reference>
<proteinExistence type="predicted"/>
<dbReference type="EMBL" id="ML122257">
    <property type="protein sequence ID" value="RPD63032.1"/>
    <property type="molecule type" value="Genomic_DNA"/>
</dbReference>
<evidence type="ECO:0000313" key="2">
    <source>
        <dbReference type="EMBL" id="RPD63032.1"/>
    </source>
</evidence>
<evidence type="ECO:0000313" key="3">
    <source>
        <dbReference type="Proteomes" id="UP000313359"/>
    </source>
</evidence>
<dbReference type="Proteomes" id="UP000313359">
    <property type="component" value="Unassembled WGS sequence"/>
</dbReference>
<dbReference type="AlphaFoldDB" id="A0A5C2SGX9"/>
<protein>
    <submittedName>
        <fullName evidence="2">Uncharacterized protein</fullName>
    </submittedName>
</protein>
<evidence type="ECO:0000256" key="1">
    <source>
        <dbReference type="SAM" id="MobiDB-lite"/>
    </source>
</evidence>